<keyword evidence="1" id="KW-0479">Metal-binding</keyword>
<dbReference type="AlphaFoldDB" id="B6VEQ7"/>
<protein>
    <submittedName>
        <fullName evidence="3">Putative zinc finger family protein</fullName>
    </submittedName>
</protein>
<keyword evidence="1" id="KW-0863">Zinc-finger</keyword>
<dbReference type="InterPro" id="IPR001841">
    <property type="entry name" value="Znf_RING"/>
</dbReference>
<name>B6VEQ7_CUPSE</name>
<dbReference type="Gene3D" id="3.30.40.10">
    <property type="entry name" value="Zinc/RING finger domain, C3HC4 (zinc finger)"/>
    <property type="match status" value="1"/>
</dbReference>
<feature type="domain" description="RING-type" evidence="2">
    <location>
        <begin position="16"/>
        <end position="57"/>
    </location>
</feature>
<evidence type="ECO:0000259" key="2">
    <source>
        <dbReference type="PROSITE" id="PS50089"/>
    </source>
</evidence>
<dbReference type="InterPro" id="IPR044289">
    <property type="entry name" value="ATL67-70"/>
</dbReference>
<dbReference type="GO" id="GO:0016740">
    <property type="term" value="F:transferase activity"/>
    <property type="evidence" value="ECO:0007669"/>
    <property type="project" value="InterPro"/>
</dbReference>
<organism evidence="3">
    <name type="scientific">Cupressus sempervirens</name>
    <name type="common">Italian cypress</name>
    <dbReference type="NCBI Taxonomy" id="13469"/>
    <lineage>
        <taxon>Eukaryota</taxon>
        <taxon>Viridiplantae</taxon>
        <taxon>Streptophyta</taxon>
        <taxon>Embryophyta</taxon>
        <taxon>Tracheophyta</taxon>
        <taxon>Spermatophyta</taxon>
        <taxon>Pinopsida</taxon>
        <taxon>Pinidae</taxon>
        <taxon>Conifers II</taxon>
        <taxon>Cupressales</taxon>
        <taxon>Cupressaceae</taxon>
        <taxon>Cupressus</taxon>
    </lineage>
</organism>
<dbReference type="InterPro" id="IPR013083">
    <property type="entry name" value="Znf_RING/FYVE/PHD"/>
</dbReference>
<evidence type="ECO:0000313" key="3">
    <source>
        <dbReference type="EMBL" id="ACJ09636.1"/>
    </source>
</evidence>
<dbReference type="PANTHER" id="PTHR46592">
    <property type="entry name" value="RING-H2 FINGER PROTEIN ATL67"/>
    <property type="match status" value="1"/>
</dbReference>
<accession>B6VEQ7</accession>
<feature type="non-terminal residue" evidence="3">
    <location>
        <position position="1"/>
    </location>
</feature>
<proteinExistence type="evidence at transcript level"/>
<dbReference type="GO" id="GO:0008270">
    <property type="term" value="F:zinc ion binding"/>
    <property type="evidence" value="ECO:0007669"/>
    <property type="project" value="UniProtKB-KW"/>
</dbReference>
<dbReference type="PANTHER" id="PTHR46592:SF14">
    <property type="entry name" value="RING-TYPE DOMAIN-CONTAINING PROTEIN"/>
    <property type="match status" value="1"/>
</dbReference>
<keyword evidence="1" id="KW-0862">Zinc</keyword>
<reference evidence="3" key="1">
    <citation type="submission" date="2008-10" db="EMBL/GenBank/DDBJ databases">
        <title>Cloning and characterization of cold regulated sequences in cypress (Cupressus sempervirens).</title>
        <authorList>
            <person name="Pedron L."/>
            <person name="Baldi P."/>
            <person name="La Porta N."/>
        </authorList>
    </citation>
    <scope>NUCLEOTIDE SEQUENCE</scope>
    <source>
        <strain evidence="3">Cyplp115</strain>
    </source>
</reference>
<dbReference type="SUPFAM" id="SSF57850">
    <property type="entry name" value="RING/U-box"/>
    <property type="match status" value="1"/>
</dbReference>
<feature type="non-terminal residue" evidence="3">
    <location>
        <position position="98"/>
    </location>
</feature>
<dbReference type="EMBL" id="FJ379997">
    <property type="protein sequence ID" value="ACJ09636.1"/>
    <property type="molecule type" value="mRNA"/>
</dbReference>
<evidence type="ECO:0000256" key="1">
    <source>
        <dbReference type="PROSITE-ProRule" id="PRU00175"/>
    </source>
</evidence>
<dbReference type="PROSITE" id="PS50089">
    <property type="entry name" value="ZF_RING_2"/>
    <property type="match status" value="1"/>
</dbReference>
<sequence length="98" mass="11121">RSRHQQLPLTCQDTWCSMCDREYEYTVLRLMHDCRDCFDASCIDARLKLNASCPLCSTSPLPSHLPTQLSGLIPLAREHTIHSGNRQCAQVSLVEFIS</sequence>
<dbReference type="GO" id="GO:0016567">
    <property type="term" value="P:protein ubiquitination"/>
    <property type="evidence" value="ECO:0007669"/>
    <property type="project" value="InterPro"/>
</dbReference>